<sequence>MEKKNKNRGAEVEGKIEIESTFVQRDQVADGGNLSQECLTCHVHDLVRELCLSMAKEYQFLYVHKSNYNTSLDRGRARRLAAHQTVGFLFSSQASIQHLRSYLHFDLCEGEMSQEMGGIFRTKQGYKWLRVFDLKGTYKPLLPKALGKLVHLRYLGLRRTWLDSLPSSFGDLFNLQTLDLKWTSIKSLPSSISRMENLRHLYFNWGECSTDLLHQPNHISFNNLQTLWGVLVPQGTFVVNLNQCINLRKLGMEGDLMSHGKELTGWLSRFDCLESLKLCSTAGDLLPSELPSSSAVVEQSHALPALILLKSLRTLLAENQILDIHEGSMQNLKELEINKCEYLRELPSGLQFLNHLKELRLPAMSDHLKERVLPNTGADWYKIAHIPFLRPHLLFLLRNGFGNRLNGSIPSTFQSLGSLTYLDLSSNEFSGTIPASIGDLEHLLTLNLTRNQLNGPLSANFGNLRSIQIVEADTDEVFAQNDFAS</sequence>
<evidence type="ECO:0000313" key="5">
    <source>
        <dbReference type="Proteomes" id="UP000541444"/>
    </source>
</evidence>
<protein>
    <recommendedName>
        <fullName evidence="3">Disease resistance R13L4/SHOC-2-like LRR domain-containing protein</fullName>
    </recommendedName>
</protein>
<dbReference type="AlphaFoldDB" id="A0A7J7LPY9"/>
<dbReference type="PANTHER" id="PTHR47186">
    <property type="entry name" value="LEUCINE-RICH REPEAT-CONTAINING PROTEIN 57"/>
    <property type="match status" value="1"/>
</dbReference>
<dbReference type="SUPFAM" id="SSF52047">
    <property type="entry name" value="RNI-like"/>
    <property type="match status" value="1"/>
</dbReference>
<comment type="caution">
    <text evidence="4">The sequence shown here is derived from an EMBL/GenBank/DDBJ whole genome shotgun (WGS) entry which is preliminary data.</text>
</comment>
<keyword evidence="1" id="KW-0433">Leucine-rich repeat</keyword>
<dbReference type="Pfam" id="PF23598">
    <property type="entry name" value="LRR_14"/>
    <property type="match status" value="1"/>
</dbReference>
<dbReference type="InterPro" id="IPR001611">
    <property type="entry name" value="Leu-rich_rpt"/>
</dbReference>
<evidence type="ECO:0000256" key="1">
    <source>
        <dbReference type="ARBA" id="ARBA00022614"/>
    </source>
</evidence>
<gene>
    <name evidence="4" type="ORF">GIB67_017755</name>
</gene>
<dbReference type="SMART" id="SM00369">
    <property type="entry name" value="LRR_TYP"/>
    <property type="match status" value="4"/>
</dbReference>
<dbReference type="Gene3D" id="3.80.10.10">
    <property type="entry name" value="Ribonuclease Inhibitor"/>
    <property type="match status" value="2"/>
</dbReference>
<dbReference type="InterPro" id="IPR032675">
    <property type="entry name" value="LRR_dom_sf"/>
</dbReference>
<feature type="domain" description="Disease resistance R13L4/SHOC-2-like LRR" evidence="3">
    <location>
        <begin position="124"/>
        <end position="365"/>
    </location>
</feature>
<dbReference type="InterPro" id="IPR003591">
    <property type="entry name" value="Leu-rich_rpt_typical-subtyp"/>
</dbReference>
<keyword evidence="5" id="KW-1185">Reference proteome</keyword>
<accession>A0A7J7LPY9</accession>
<dbReference type="Pfam" id="PF13855">
    <property type="entry name" value="LRR_8"/>
    <property type="match status" value="1"/>
</dbReference>
<evidence type="ECO:0000313" key="4">
    <source>
        <dbReference type="EMBL" id="KAF6144736.1"/>
    </source>
</evidence>
<dbReference type="OrthoDB" id="611536at2759"/>
<dbReference type="PANTHER" id="PTHR47186:SF3">
    <property type="entry name" value="OS09G0267800 PROTEIN"/>
    <property type="match status" value="1"/>
</dbReference>
<proteinExistence type="predicted"/>
<organism evidence="4 5">
    <name type="scientific">Kingdonia uniflora</name>
    <dbReference type="NCBI Taxonomy" id="39325"/>
    <lineage>
        <taxon>Eukaryota</taxon>
        <taxon>Viridiplantae</taxon>
        <taxon>Streptophyta</taxon>
        <taxon>Embryophyta</taxon>
        <taxon>Tracheophyta</taxon>
        <taxon>Spermatophyta</taxon>
        <taxon>Magnoliopsida</taxon>
        <taxon>Ranunculales</taxon>
        <taxon>Circaeasteraceae</taxon>
        <taxon>Kingdonia</taxon>
    </lineage>
</organism>
<dbReference type="EMBL" id="JACGCM010002113">
    <property type="protein sequence ID" value="KAF6144736.1"/>
    <property type="molecule type" value="Genomic_DNA"/>
</dbReference>
<reference evidence="4 5" key="1">
    <citation type="journal article" date="2020" name="IScience">
        <title>Genome Sequencing of the Endangered Kingdonia uniflora (Circaeasteraceae, Ranunculales) Reveals Potential Mechanisms of Evolutionary Specialization.</title>
        <authorList>
            <person name="Sun Y."/>
            <person name="Deng T."/>
            <person name="Zhang A."/>
            <person name="Moore M.J."/>
            <person name="Landis J.B."/>
            <person name="Lin N."/>
            <person name="Zhang H."/>
            <person name="Zhang X."/>
            <person name="Huang J."/>
            <person name="Zhang X."/>
            <person name="Sun H."/>
            <person name="Wang H."/>
        </authorList>
    </citation>
    <scope>NUCLEOTIDE SEQUENCE [LARGE SCALE GENOMIC DNA]</scope>
    <source>
        <strain evidence="4">TB1705</strain>
        <tissue evidence="4">Leaf</tissue>
    </source>
</reference>
<evidence type="ECO:0000256" key="2">
    <source>
        <dbReference type="ARBA" id="ARBA00022737"/>
    </source>
</evidence>
<keyword evidence="2" id="KW-0677">Repeat</keyword>
<evidence type="ECO:0000259" key="3">
    <source>
        <dbReference type="Pfam" id="PF23598"/>
    </source>
</evidence>
<dbReference type="Proteomes" id="UP000541444">
    <property type="component" value="Unassembled WGS sequence"/>
</dbReference>
<name>A0A7J7LPY9_9MAGN</name>
<dbReference type="InterPro" id="IPR055414">
    <property type="entry name" value="LRR_R13L4/SHOC2-like"/>
</dbReference>